<organism evidence="2 3">
    <name type="scientific">Musa troglodytarum</name>
    <name type="common">fe'i banana</name>
    <dbReference type="NCBI Taxonomy" id="320322"/>
    <lineage>
        <taxon>Eukaryota</taxon>
        <taxon>Viridiplantae</taxon>
        <taxon>Streptophyta</taxon>
        <taxon>Embryophyta</taxon>
        <taxon>Tracheophyta</taxon>
        <taxon>Spermatophyta</taxon>
        <taxon>Magnoliopsida</taxon>
        <taxon>Liliopsida</taxon>
        <taxon>Zingiberales</taxon>
        <taxon>Musaceae</taxon>
        <taxon>Musa</taxon>
    </lineage>
</organism>
<feature type="region of interest" description="Disordered" evidence="1">
    <location>
        <begin position="126"/>
        <end position="148"/>
    </location>
</feature>
<name>A0A9E7L288_9LILI</name>
<reference evidence="2" key="1">
    <citation type="submission" date="2022-05" db="EMBL/GenBank/DDBJ databases">
        <title>The Musa troglodytarum L. genome provides insights into the mechanism of non-climacteric behaviour and enrichment of carotenoids.</title>
        <authorList>
            <person name="Wang J."/>
        </authorList>
    </citation>
    <scope>NUCLEOTIDE SEQUENCE</scope>
    <source>
        <tissue evidence="2">Leaf</tissue>
    </source>
</reference>
<proteinExistence type="predicted"/>
<dbReference type="EMBL" id="CP097510">
    <property type="protein sequence ID" value="URE35269.1"/>
    <property type="molecule type" value="Genomic_DNA"/>
</dbReference>
<feature type="compositionally biased region" description="Acidic residues" evidence="1">
    <location>
        <begin position="39"/>
        <end position="51"/>
    </location>
</feature>
<feature type="compositionally biased region" description="Polar residues" evidence="1">
    <location>
        <begin position="79"/>
        <end position="90"/>
    </location>
</feature>
<feature type="compositionally biased region" description="Basic and acidic residues" evidence="1">
    <location>
        <begin position="1"/>
        <end position="13"/>
    </location>
</feature>
<evidence type="ECO:0000256" key="1">
    <source>
        <dbReference type="SAM" id="MobiDB-lite"/>
    </source>
</evidence>
<feature type="region of interest" description="Disordered" evidence="1">
    <location>
        <begin position="1"/>
        <end position="92"/>
    </location>
</feature>
<evidence type="ECO:0000313" key="3">
    <source>
        <dbReference type="Proteomes" id="UP001055439"/>
    </source>
</evidence>
<feature type="compositionally biased region" description="Low complexity" evidence="1">
    <location>
        <begin position="52"/>
        <end position="78"/>
    </location>
</feature>
<feature type="compositionally biased region" description="Low complexity" evidence="1">
    <location>
        <begin position="15"/>
        <end position="28"/>
    </location>
</feature>
<evidence type="ECO:0000313" key="2">
    <source>
        <dbReference type="EMBL" id="URE35269.1"/>
    </source>
</evidence>
<protein>
    <submittedName>
        <fullName evidence="2">Uncharacterized protein</fullName>
    </submittedName>
</protein>
<sequence>MGSESSKESKDPKAPSFLLLSTSSSSSSPPWPEPFLSDDKDEAAPMEELSDDASASSLLPKRNPLLSPTAFPSSSTFSCRSPQRYRSTSDSNREDIRSFLFFPRPPPLQSLLLSPGDTVGINRRIGGEGARQKASFSKSPTQLGVSLC</sequence>
<feature type="compositionally biased region" description="Polar residues" evidence="1">
    <location>
        <begin position="134"/>
        <end position="148"/>
    </location>
</feature>
<gene>
    <name evidence="2" type="ORF">MUK42_07246</name>
</gene>
<dbReference type="OrthoDB" id="696276at2759"/>
<accession>A0A9E7L288</accession>
<dbReference type="Proteomes" id="UP001055439">
    <property type="component" value="Chromosome 8"/>
</dbReference>
<dbReference type="AlphaFoldDB" id="A0A9E7L288"/>
<keyword evidence="3" id="KW-1185">Reference proteome</keyword>